<dbReference type="Proteomes" id="UP000309340">
    <property type="component" value="Unassembled WGS sequence"/>
</dbReference>
<dbReference type="AlphaFoldDB" id="A0A4U0XNH2"/>
<gene>
    <name evidence="1" type="ORF">B0A55_03348</name>
</gene>
<evidence type="ECO:0000313" key="1">
    <source>
        <dbReference type="EMBL" id="TKA77906.1"/>
    </source>
</evidence>
<dbReference type="OrthoDB" id="3747005at2759"/>
<name>A0A4U0XNH2_9PEZI</name>
<evidence type="ECO:0000313" key="2">
    <source>
        <dbReference type="Proteomes" id="UP000309340"/>
    </source>
</evidence>
<accession>A0A4U0XNH2</accession>
<dbReference type="EMBL" id="NAJQ01000126">
    <property type="protein sequence ID" value="TKA77906.1"/>
    <property type="molecule type" value="Genomic_DNA"/>
</dbReference>
<proteinExistence type="predicted"/>
<evidence type="ECO:0008006" key="3">
    <source>
        <dbReference type="Google" id="ProtNLM"/>
    </source>
</evidence>
<dbReference type="InterPro" id="IPR025363">
    <property type="entry name" value="DUF4267"/>
</dbReference>
<keyword evidence="2" id="KW-1185">Reference proteome</keyword>
<reference evidence="1 2" key="1">
    <citation type="submission" date="2017-03" db="EMBL/GenBank/DDBJ databases">
        <title>Genomes of endolithic fungi from Antarctica.</title>
        <authorList>
            <person name="Coleine C."/>
            <person name="Masonjones S."/>
            <person name="Stajich J.E."/>
        </authorList>
    </citation>
    <scope>NUCLEOTIDE SEQUENCE [LARGE SCALE GENOMIC DNA]</scope>
    <source>
        <strain evidence="1 2">CCFEE 5184</strain>
    </source>
</reference>
<organism evidence="1 2">
    <name type="scientific">Friedmanniomyces simplex</name>
    <dbReference type="NCBI Taxonomy" id="329884"/>
    <lineage>
        <taxon>Eukaryota</taxon>
        <taxon>Fungi</taxon>
        <taxon>Dikarya</taxon>
        <taxon>Ascomycota</taxon>
        <taxon>Pezizomycotina</taxon>
        <taxon>Dothideomycetes</taxon>
        <taxon>Dothideomycetidae</taxon>
        <taxon>Mycosphaerellales</taxon>
        <taxon>Teratosphaeriaceae</taxon>
        <taxon>Friedmanniomyces</taxon>
    </lineage>
</organism>
<comment type="caution">
    <text evidence="1">The sequence shown here is derived from an EMBL/GenBank/DDBJ whole genome shotgun (WGS) entry which is preliminary data.</text>
</comment>
<sequence>MPSTTPKLLTAYMVTTFLLSTGALALLSPTTLALLFGMPIPPASHAAGFVQCIGGRNLTFGLISAVFVRKGDLRAVATMAGFLAVDGAVDGWVMWRYAGLVAAAPHWVAAAAVPFVARWMGS</sequence>
<protein>
    <recommendedName>
        <fullName evidence="3">DUF4267 domain-containing protein</fullName>
    </recommendedName>
</protein>
<dbReference type="Pfam" id="PF14087">
    <property type="entry name" value="DUF4267"/>
    <property type="match status" value="1"/>
</dbReference>